<accession>A0AAE0Y6W3</accession>
<dbReference type="EMBL" id="JAWDGP010006844">
    <property type="protein sequence ID" value="KAK3734614.1"/>
    <property type="molecule type" value="Genomic_DNA"/>
</dbReference>
<feature type="compositionally biased region" description="Basic and acidic residues" evidence="1">
    <location>
        <begin position="59"/>
        <end position="71"/>
    </location>
</feature>
<dbReference type="AlphaFoldDB" id="A0AAE0Y6W3"/>
<keyword evidence="3" id="KW-1185">Reference proteome</keyword>
<feature type="region of interest" description="Disordered" evidence="1">
    <location>
        <begin position="57"/>
        <end position="85"/>
    </location>
</feature>
<reference evidence="2" key="1">
    <citation type="journal article" date="2023" name="G3 (Bethesda)">
        <title>A reference genome for the long-term kleptoplast-retaining sea slug Elysia crispata morphotype clarki.</title>
        <authorList>
            <person name="Eastman K.E."/>
            <person name="Pendleton A.L."/>
            <person name="Shaikh M.A."/>
            <person name="Suttiyut T."/>
            <person name="Ogas R."/>
            <person name="Tomko P."/>
            <person name="Gavelis G."/>
            <person name="Widhalm J.R."/>
            <person name="Wisecaver J.H."/>
        </authorList>
    </citation>
    <scope>NUCLEOTIDE SEQUENCE</scope>
    <source>
        <strain evidence="2">ECLA1</strain>
    </source>
</reference>
<proteinExistence type="predicted"/>
<organism evidence="2 3">
    <name type="scientific">Elysia crispata</name>
    <name type="common">lettuce slug</name>
    <dbReference type="NCBI Taxonomy" id="231223"/>
    <lineage>
        <taxon>Eukaryota</taxon>
        <taxon>Metazoa</taxon>
        <taxon>Spiralia</taxon>
        <taxon>Lophotrochozoa</taxon>
        <taxon>Mollusca</taxon>
        <taxon>Gastropoda</taxon>
        <taxon>Heterobranchia</taxon>
        <taxon>Euthyneura</taxon>
        <taxon>Panpulmonata</taxon>
        <taxon>Sacoglossa</taxon>
        <taxon>Placobranchoidea</taxon>
        <taxon>Plakobranchidae</taxon>
        <taxon>Elysia</taxon>
    </lineage>
</organism>
<evidence type="ECO:0000313" key="3">
    <source>
        <dbReference type="Proteomes" id="UP001283361"/>
    </source>
</evidence>
<comment type="caution">
    <text evidence="2">The sequence shown here is derived from an EMBL/GenBank/DDBJ whole genome shotgun (WGS) entry which is preliminary data.</text>
</comment>
<dbReference type="Proteomes" id="UP001283361">
    <property type="component" value="Unassembled WGS sequence"/>
</dbReference>
<name>A0AAE0Y6W3_9GAST</name>
<protein>
    <submittedName>
        <fullName evidence="2">Uncharacterized protein</fullName>
    </submittedName>
</protein>
<feature type="compositionally biased region" description="Polar residues" evidence="1">
    <location>
        <begin position="1"/>
        <end position="11"/>
    </location>
</feature>
<feature type="region of interest" description="Disordered" evidence="1">
    <location>
        <begin position="1"/>
        <end position="23"/>
    </location>
</feature>
<gene>
    <name evidence="2" type="ORF">RRG08_003521</name>
</gene>
<sequence>MIHNSTATTQPLLPPDGTGRDNRVHCQPIRVAKCRSGVNNHTRSNWLAVAKWGVMGEEEERKGEKTKEKQRSRSGGGAGGEIKPGAQEQTTEMLLVSAIFINLILLVWYRGNFAAHRSYVKAEYCLNVLCWFVNEQFMRDKIEAGVTSEAAATMRSMIELRCLFAAHSISHSSH</sequence>
<evidence type="ECO:0000256" key="1">
    <source>
        <dbReference type="SAM" id="MobiDB-lite"/>
    </source>
</evidence>
<evidence type="ECO:0000313" key="2">
    <source>
        <dbReference type="EMBL" id="KAK3734614.1"/>
    </source>
</evidence>